<reference evidence="1 2" key="1">
    <citation type="submission" date="2020-07" db="EMBL/GenBank/DDBJ databases">
        <title>Complete genome sequence of Mycolicibacterium litorale like strain isolated from cardiac implantable electronic device infection.</title>
        <authorList>
            <person name="Fukano H."/>
            <person name="Miyama H."/>
            <person name="Hoshino Y."/>
        </authorList>
    </citation>
    <scope>NUCLEOTIDE SEQUENCE [LARGE SCALE GENOMIC DNA]</scope>
    <source>
        <strain evidence="1 2">NIIDNTM18</strain>
    </source>
</reference>
<evidence type="ECO:0000313" key="1">
    <source>
        <dbReference type="EMBL" id="BCI54968.1"/>
    </source>
</evidence>
<sequence>MTPRHCPSCMRWGYTETVPSISEKVNGHTHIIPPYDICTHCGYSYGYREEAS</sequence>
<protein>
    <submittedName>
        <fullName evidence="1">Uncharacterized protein</fullName>
    </submittedName>
</protein>
<proteinExistence type="predicted"/>
<dbReference type="Proteomes" id="UP000515734">
    <property type="component" value="Chromosome"/>
</dbReference>
<name>A0A6S6PG57_9MYCO</name>
<dbReference type="AlphaFoldDB" id="A0A6S6PG57"/>
<evidence type="ECO:0000313" key="2">
    <source>
        <dbReference type="Proteomes" id="UP000515734"/>
    </source>
</evidence>
<gene>
    <name evidence="1" type="ORF">NIIDNTM18_42460</name>
</gene>
<dbReference type="RefSeq" id="WP_185292748.1">
    <property type="nucleotide sequence ID" value="NZ_AP023287.1"/>
</dbReference>
<accession>A0A6S6PG57</accession>
<dbReference type="EMBL" id="AP023287">
    <property type="protein sequence ID" value="BCI54968.1"/>
    <property type="molecule type" value="Genomic_DNA"/>
</dbReference>
<organism evidence="1 2">
    <name type="scientific">Mycolicibacterium litorale</name>
    <dbReference type="NCBI Taxonomy" id="758802"/>
    <lineage>
        <taxon>Bacteria</taxon>
        <taxon>Bacillati</taxon>
        <taxon>Actinomycetota</taxon>
        <taxon>Actinomycetes</taxon>
        <taxon>Mycobacteriales</taxon>
        <taxon>Mycobacteriaceae</taxon>
        <taxon>Mycolicibacterium</taxon>
    </lineage>
</organism>